<comment type="caution">
    <text evidence="2">The sequence shown here is derived from an EMBL/GenBank/DDBJ whole genome shotgun (WGS) entry which is preliminary data.</text>
</comment>
<dbReference type="GO" id="GO:0005829">
    <property type="term" value="C:cytosol"/>
    <property type="evidence" value="ECO:0007669"/>
    <property type="project" value="TreeGrafter"/>
</dbReference>
<dbReference type="PANTHER" id="PTHR42686:SF1">
    <property type="entry name" value="GH17980P-RELATED"/>
    <property type="match status" value="1"/>
</dbReference>
<dbReference type="AlphaFoldDB" id="A0A2T0MSX4"/>
<name>A0A2T0MSX4_9ACTN</name>
<keyword evidence="3" id="KW-1185">Reference proteome</keyword>
<gene>
    <name evidence="2" type="ORF">B0I32_11478</name>
</gene>
<organism evidence="2 3">
    <name type="scientific">Nonomuraea fuscirosea</name>
    <dbReference type="NCBI Taxonomy" id="1291556"/>
    <lineage>
        <taxon>Bacteria</taxon>
        <taxon>Bacillati</taxon>
        <taxon>Actinomycetota</taxon>
        <taxon>Actinomycetes</taxon>
        <taxon>Streptosporangiales</taxon>
        <taxon>Streptosporangiaceae</taxon>
        <taxon>Nonomuraea</taxon>
    </lineage>
</organism>
<accession>A0A2T0MSX4</accession>
<sequence>MLTKRPLGSTGLLAPPLCIGTSAIGSIPGIYGYEVDRDQALRTLRAVFDGPIRFLDTSNGYGGGESERRIGAVLREIGGVPADFLLSTKVDPDASGDFSGERVRASLAESMERLGMDHLPLVYLHDPERITFDQATAAGGPVEALVQAKEEGLVGHLGVAGGPVDLLRRFVNLGVFEAVITHNRFTLLDRSAEPLLDQCAEAGVAVLNAAPFGGGMLVKGPDTAPRYAYRMASDEVKQSAAGMWRACEQAGVPLAAAALQFSMRDPRIGTTVVGITRPERLAHTLELAALDIPDDLWAELDKLTPASGTWLR</sequence>
<dbReference type="Gene3D" id="3.20.20.100">
    <property type="entry name" value="NADP-dependent oxidoreductase domain"/>
    <property type="match status" value="1"/>
</dbReference>
<dbReference type="PANTHER" id="PTHR42686">
    <property type="entry name" value="GH17980P-RELATED"/>
    <property type="match status" value="1"/>
</dbReference>
<dbReference type="CDD" id="cd19090">
    <property type="entry name" value="AKR_AKR15A-like"/>
    <property type="match status" value="1"/>
</dbReference>
<dbReference type="Proteomes" id="UP000238312">
    <property type="component" value="Unassembled WGS sequence"/>
</dbReference>
<evidence type="ECO:0000313" key="3">
    <source>
        <dbReference type="Proteomes" id="UP000238312"/>
    </source>
</evidence>
<dbReference type="InterPro" id="IPR023210">
    <property type="entry name" value="NADP_OxRdtase_dom"/>
</dbReference>
<dbReference type="InterPro" id="IPR036812">
    <property type="entry name" value="NAD(P)_OxRdtase_dom_sf"/>
</dbReference>
<dbReference type="OrthoDB" id="9768851at2"/>
<dbReference type="GO" id="GO:0016491">
    <property type="term" value="F:oxidoreductase activity"/>
    <property type="evidence" value="ECO:0007669"/>
    <property type="project" value="InterPro"/>
</dbReference>
<dbReference type="RefSeq" id="WP_106245553.1">
    <property type="nucleotide sequence ID" value="NZ_JBFAIL010000007.1"/>
</dbReference>
<dbReference type="SUPFAM" id="SSF51430">
    <property type="entry name" value="NAD(P)-linked oxidoreductase"/>
    <property type="match status" value="1"/>
</dbReference>
<evidence type="ECO:0000259" key="1">
    <source>
        <dbReference type="Pfam" id="PF00248"/>
    </source>
</evidence>
<evidence type="ECO:0000313" key="2">
    <source>
        <dbReference type="EMBL" id="PRX61709.1"/>
    </source>
</evidence>
<dbReference type="Pfam" id="PF00248">
    <property type="entry name" value="Aldo_ket_red"/>
    <property type="match status" value="1"/>
</dbReference>
<feature type="domain" description="NADP-dependent oxidoreductase" evidence="1">
    <location>
        <begin position="16"/>
        <end position="303"/>
    </location>
</feature>
<proteinExistence type="predicted"/>
<dbReference type="InterPro" id="IPR020471">
    <property type="entry name" value="AKR"/>
</dbReference>
<dbReference type="EMBL" id="PVNG01000014">
    <property type="protein sequence ID" value="PRX61709.1"/>
    <property type="molecule type" value="Genomic_DNA"/>
</dbReference>
<protein>
    <submittedName>
        <fullName evidence="2">D-threo-aldose 1-dehydrogenase</fullName>
    </submittedName>
</protein>
<reference evidence="2 3" key="1">
    <citation type="submission" date="2018-03" db="EMBL/GenBank/DDBJ databases">
        <title>Genomic Encyclopedia of Type Strains, Phase III (KMG-III): the genomes of soil and plant-associated and newly described type strains.</title>
        <authorList>
            <person name="Whitman W."/>
        </authorList>
    </citation>
    <scope>NUCLEOTIDE SEQUENCE [LARGE SCALE GENOMIC DNA]</scope>
    <source>
        <strain evidence="2 3">CGMCC 4.7104</strain>
    </source>
</reference>